<keyword evidence="2" id="KW-0472">Membrane</keyword>
<dbReference type="Proteomes" id="UP000472268">
    <property type="component" value="Chromosome 17"/>
</dbReference>
<evidence type="ECO:0000256" key="1">
    <source>
        <dbReference type="SAM" id="MobiDB-lite"/>
    </source>
</evidence>
<reference evidence="3" key="3">
    <citation type="submission" date="2025-09" db="UniProtKB">
        <authorList>
            <consortium name="Ensembl"/>
        </authorList>
    </citation>
    <scope>IDENTIFICATION</scope>
</reference>
<sequence length="264" mass="29583">TVNPDHFSLSLSLSLFFPPELRDSSCHNQLHFSVCRGSDRRQKVYIHSKSDCGYQQCLGSGSKVKVNLVYSEKRSKVKCILKDLRVIPLPHRNGTASPNCHLTPTSKFHTGSFLTAFLAGISQCKFYEVMRAASETFPATTSITPGNKEERKLRVLMIFINLEKRQKWSIVVKFPIAVTLLLSGVAIIVFVIFEVPCPSQCQGARELCQCQRLCKRQRKEGQEPGAAASQLDTQSKKETQNPTWGSNPQTMSAPTFKIFNKLSK</sequence>
<name>A0A673VAR4_SURSU</name>
<dbReference type="PANTHER" id="PTHR36870">
    <property type="entry name" value="C17ORF78 ISOFORM 2"/>
    <property type="match status" value="1"/>
</dbReference>
<protein>
    <submittedName>
        <fullName evidence="3">Chromosome 17 open reading frame 78</fullName>
    </submittedName>
</protein>
<dbReference type="Ensembl" id="ENSSSUT00005039535.1">
    <property type="protein sequence ID" value="ENSSSUP00005034693.1"/>
    <property type="gene ID" value="ENSSSUG00005022291.1"/>
</dbReference>
<dbReference type="PANTHER" id="PTHR36870:SF1">
    <property type="entry name" value="CHROMOSOME 17 C17ORF78 HOMOLOG"/>
    <property type="match status" value="1"/>
</dbReference>
<reference evidence="3" key="2">
    <citation type="submission" date="2025-08" db="UniProtKB">
        <authorList>
            <consortium name="Ensembl"/>
        </authorList>
    </citation>
    <scope>IDENTIFICATION</scope>
</reference>
<organism evidence="3 4">
    <name type="scientific">Suricata suricatta</name>
    <name type="common">Meerkat</name>
    <dbReference type="NCBI Taxonomy" id="37032"/>
    <lineage>
        <taxon>Eukaryota</taxon>
        <taxon>Metazoa</taxon>
        <taxon>Chordata</taxon>
        <taxon>Craniata</taxon>
        <taxon>Vertebrata</taxon>
        <taxon>Euteleostomi</taxon>
        <taxon>Mammalia</taxon>
        <taxon>Eutheria</taxon>
        <taxon>Laurasiatheria</taxon>
        <taxon>Carnivora</taxon>
        <taxon>Feliformia</taxon>
        <taxon>Herpestidae</taxon>
        <taxon>Suricata</taxon>
    </lineage>
</organism>
<evidence type="ECO:0000313" key="4">
    <source>
        <dbReference type="Proteomes" id="UP000472268"/>
    </source>
</evidence>
<keyword evidence="2" id="KW-0812">Transmembrane</keyword>
<keyword evidence="4" id="KW-1185">Reference proteome</keyword>
<dbReference type="AlphaFoldDB" id="A0A673VAR4"/>
<feature type="region of interest" description="Disordered" evidence="1">
    <location>
        <begin position="220"/>
        <end position="254"/>
    </location>
</feature>
<reference evidence="3 4" key="1">
    <citation type="submission" date="2019-05" db="EMBL/GenBank/DDBJ databases">
        <title>A Chromosome-scale Meerkat (S. suricatta) Genome Assembly.</title>
        <authorList>
            <person name="Dudchenko O."/>
            <person name="Lieberman Aiden E."/>
            <person name="Tung J."/>
            <person name="Barreiro L.B."/>
            <person name="Clutton-Brock T.H."/>
        </authorList>
    </citation>
    <scope>NUCLEOTIDE SEQUENCE [LARGE SCALE GENOMIC DNA]</scope>
</reference>
<keyword evidence="2" id="KW-1133">Transmembrane helix</keyword>
<feature type="compositionally biased region" description="Polar residues" evidence="1">
    <location>
        <begin position="240"/>
        <end position="253"/>
    </location>
</feature>
<feature type="transmembrane region" description="Helical" evidence="2">
    <location>
        <begin position="170"/>
        <end position="193"/>
    </location>
</feature>
<proteinExistence type="predicted"/>
<dbReference type="Pfam" id="PF15829">
    <property type="entry name" value="DUF4711"/>
    <property type="match status" value="1"/>
</dbReference>
<evidence type="ECO:0000313" key="3">
    <source>
        <dbReference type="Ensembl" id="ENSSSUP00005034693.1"/>
    </source>
</evidence>
<accession>A0A673VAR4</accession>
<dbReference type="InterPro" id="IPR031668">
    <property type="entry name" value="DUF4711"/>
</dbReference>
<evidence type="ECO:0000256" key="2">
    <source>
        <dbReference type="SAM" id="Phobius"/>
    </source>
</evidence>